<keyword evidence="8" id="KW-0808">Transferase</keyword>
<keyword evidence="3" id="KW-0600">Photoreceptor protein</keyword>
<dbReference type="Pfam" id="PF07536">
    <property type="entry name" value="HWE_HK"/>
    <property type="match status" value="1"/>
</dbReference>
<dbReference type="EC" id="2.7.13.3" evidence="2"/>
<dbReference type="CDD" id="cd00130">
    <property type="entry name" value="PAS"/>
    <property type="match status" value="2"/>
</dbReference>
<keyword evidence="15" id="KW-0675">Receptor</keyword>
<keyword evidence="18" id="KW-1185">Reference proteome</keyword>
<organism evidence="17 18">
    <name type="scientific">Sphingomonas carotinifaciens</name>
    <dbReference type="NCBI Taxonomy" id="1166323"/>
    <lineage>
        <taxon>Bacteria</taxon>
        <taxon>Pseudomonadati</taxon>
        <taxon>Pseudomonadota</taxon>
        <taxon>Alphaproteobacteria</taxon>
        <taxon>Sphingomonadales</taxon>
        <taxon>Sphingomonadaceae</taxon>
        <taxon>Sphingomonas</taxon>
    </lineage>
</organism>
<dbReference type="SMART" id="SM00065">
    <property type="entry name" value="GAF"/>
    <property type="match status" value="2"/>
</dbReference>
<evidence type="ECO:0000256" key="7">
    <source>
        <dbReference type="ARBA" id="ARBA00022643"/>
    </source>
</evidence>
<evidence type="ECO:0000256" key="15">
    <source>
        <dbReference type="ARBA" id="ARBA00023170"/>
    </source>
</evidence>
<dbReference type="GO" id="GO:0004673">
    <property type="term" value="F:protein histidine kinase activity"/>
    <property type="evidence" value="ECO:0007669"/>
    <property type="project" value="UniProtKB-EC"/>
</dbReference>
<evidence type="ECO:0000256" key="6">
    <source>
        <dbReference type="ARBA" id="ARBA00022630"/>
    </source>
</evidence>
<proteinExistence type="predicted"/>
<evidence type="ECO:0000256" key="10">
    <source>
        <dbReference type="ARBA" id="ARBA00022741"/>
    </source>
</evidence>
<keyword evidence="10" id="KW-0547">Nucleotide-binding</keyword>
<evidence type="ECO:0000313" key="17">
    <source>
        <dbReference type="EMBL" id="SDF62131.1"/>
    </source>
</evidence>
<evidence type="ECO:0000256" key="1">
    <source>
        <dbReference type="ARBA" id="ARBA00000085"/>
    </source>
</evidence>
<keyword evidence="4" id="KW-0597">Phosphoprotein</keyword>
<keyword evidence="13" id="KW-0157">Chromophore</keyword>
<evidence type="ECO:0000256" key="3">
    <source>
        <dbReference type="ARBA" id="ARBA00022543"/>
    </source>
</evidence>
<feature type="domain" description="PAC" evidence="16">
    <location>
        <begin position="671"/>
        <end position="724"/>
    </location>
</feature>
<keyword evidence="14" id="KW-0843">Virulence</keyword>
<dbReference type="InterPro" id="IPR036890">
    <property type="entry name" value="HATPase_C_sf"/>
</dbReference>
<dbReference type="SMART" id="SM00091">
    <property type="entry name" value="PAS"/>
    <property type="match status" value="2"/>
</dbReference>
<dbReference type="NCBIfam" id="TIGR00229">
    <property type="entry name" value="sensory_box"/>
    <property type="match status" value="2"/>
</dbReference>
<dbReference type="Proteomes" id="UP000323502">
    <property type="component" value="Unassembled WGS sequence"/>
</dbReference>
<name>A0A1G7MK88_9SPHN</name>
<evidence type="ECO:0000259" key="16">
    <source>
        <dbReference type="PROSITE" id="PS50113"/>
    </source>
</evidence>
<sequence>MEAAALATLVEELTERPGNLLQKLCETLVDLGVADSAGISLIEDGDAGRFRWVALAGRWEQFRGGTMPFDASPCGVVIERDTMLLFEHPERVFPTAGAEPLIHEVLLVPFHAGERPIGTLWIITHDPARMFDGEDVRILKRLGRFASAAHRMNHALASATFGRAELERAVEERSQALREREQRQSFLLNLSDALRPLTDAAEIAQLAAARLGERLGVARVFYGDVCDDRLTVTCDHASGVPSIVGEHSMAAFDYAFMGEYRPGALVSVSDVAADPRLNAAARDQLRARQVAAFVDLTLFRDDRRVGILAVQHDHPRAWTPAEEGMIREVGERVHWAIERARIDAARRKSEERYRTLFESMDEAYAVVEVLKDAEGAWADFRFIEVNPAFMSHTAMPYPVGRTATELLGNPNPRWTQLYGQVLDTGTPLRVEEAEVTLGLTFDLNIFALKGQENRVAVLFSNITERKRAEEARRASEEQFRQFGHASRDILWIREAQGLQWRYLTPAFETIYGLPREAAMAGDNYRGWLDLILPADRVRAIDAIERVRRGVPVTFEYRICRPGDGAIRWLRDTVFPILDDSGAVMLIGGVGHDFTEAREAELRLKTLVEGIPQLVWRAVDGGEWTWASPQWTEYSGQRPDAYRDWGWLDAVHPEDRAAARAAWSQALLQGGFEVEYRIRRQRDGEYRWFQTRAAPVRDEAGTIIEWLGTSTDIDDLRTMHARQQVLVAELQHRTRNLIAVVRSTAEKTMRRAANLADFRERFGDRLGALARVQGLLSRLDEHDRVTFDALIRADLRAMGVLGEGCTQRVTLDGPAGVRLRSSTVQMLAMALHELATNAAKYGALHQAGGHLAIRWWLDVEGDAGEPWLHIDWRESGVAMPDPASAPTGTGQGRELIERALPYQLRARTTYVLGRDGVHCTIAIPVSVAPFAEGA</sequence>
<dbReference type="FunFam" id="3.30.450.20:FF:000099">
    <property type="entry name" value="Sensory box sensor histidine kinase"/>
    <property type="match status" value="1"/>
</dbReference>
<dbReference type="InterPro" id="IPR035965">
    <property type="entry name" value="PAS-like_dom_sf"/>
</dbReference>
<dbReference type="Pfam" id="PF08447">
    <property type="entry name" value="PAS_3"/>
    <property type="match status" value="2"/>
</dbReference>
<keyword evidence="7" id="KW-0288">FMN</keyword>
<dbReference type="SUPFAM" id="SSF55785">
    <property type="entry name" value="PYP-like sensor domain (PAS domain)"/>
    <property type="match status" value="3"/>
</dbReference>
<dbReference type="SMART" id="SM00911">
    <property type="entry name" value="HWE_HK"/>
    <property type="match status" value="1"/>
</dbReference>
<dbReference type="PANTHER" id="PTHR41523">
    <property type="entry name" value="TWO-COMPONENT SYSTEM SENSOR PROTEIN"/>
    <property type="match status" value="1"/>
</dbReference>
<dbReference type="EMBL" id="FNBI01000004">
    <property type="protein sequence ID" value="SDF62131.1"/>
    <property type="molecule type" value="Genomic_DNA"/>
</dbReference>
<comment type="catalytic activity">
    <reaction evidence="1">
        <text>ATP + protein L-histidine = ADP + protein N-phospho-L-histidine.</text>
        <dbReference type="EC" id="2.7.13.3"/>
    </reaction>
</comment>
<keyword evidence="12" id="KW-0067">ATP-binding</keyword>
<evidence type="ECO:0000256" key="4">
    <source>
        <dbReference type="ARBA" id="ARBA00022553"/>
    </source>
</evidence>
<accession>A0A1G7MK88</accession>
<evidence type="ECO:0000313" key="18">
    <source>
        <dbReference type="Proteomes" id="UP000323502"/>
    </source>
</evidence>
<protein>
    <recommendedName>
        <fullName evidence="2">histidine kinase</fullName>
        <ecNumber evidence="2">2.7.13.3</ecNumber>
    </recommendedName>
</protein>
<evidence type="ECO:0000256" key="12">
    <source>
        <dbReference type="ARBA" id="ARBA00022840"/>
    </source>
</evidence>
<evidence type="ECO:0000256" key="11">
    <source>
        <dbReference type="ARBA" id="ARBA00022777"/>
    </source>
</evidence>
<dbReference type="PROSITE" id="PS50113">
    <property type="entry name" value="PAC"/>
    <property type="match status" value="2"/>
</dbReference>
<dbReference type="GO" id="GO:0005524">
    <property type="term" value="F:ATP binding"/>
    <property type="evidence" value="ECO:0007669"/>
    <property type="project" value="UniProtKB-KW"/>
</dbReference>
<keyword evidence="11" id="KW-0418">Kinase</keyword>
<keyword evidence="6" id="KW-0285">Flavoprotein</keyword>
<evidence type="ECO:0000256" key="8">
    <source>
        <dbReference type="ARBA" id="ARBA00022679"/>
    </source>
</evidence>
<dbReference type="InterPro" id="IPR013655">
    <property type="entry name" value="PAS_fold_3"/>
</dbReference>
<gene>
    <name evidence="17" type="ORF">SAMN05216557_104238</name>
</gene>
<keyword evidence="5" id="KW-0716">Sensory transduction</keyword>
<dbReference type="InterPro" id="IPR000700">
    <property type="entry name" value="PAS-assoc_C"/>
</dbReference>
<dbReference type="InterPro" id="IPR029016">
    <property type="entry name" value="GAF-like_dom_sf"/>
</dbReference>
<evidence type="ECO:0000256" key="2">
    <source>
        <dbReference type="ARBA" id="ARBA00012438"/>
    </source>
</evidence>
<dbReference type="InterPro" id="IPR001610">
    <property type="entry name" value="PAC"/>
</dbReference>
<evidence type="ECO:0000256" key="9">
    <source>
        <dbReference type="ARBA" id="ARBA00022737"/>
    </source>
</evidence>
<dbReference type="Pfam" id="PF13185">
    <property type="entry name" value="GAF_2"/>
    <property type="match status" value="1"/>
</dbReference>
<dbReference type="InterPro" id="IPR000014">
    <property type="entry name" value="PAS"/>
</dbReference>
<dbReference type="SMART" id="SM00086">
    <property type="entry name" value="PAC"/>
    <property type="match status" value="2"/>
</dbReference>
<dbReference type="InterPro" id="IPR003018">
    <property type="entry name" value="GAF"/>
</dbReference>
<dbReference type="GO" id="GO:0009881">
    <property type="term" value="F:photoreceptor activity"/>
    <property type="evidence" value="ECO:0007669"/>
    <property type="project" value="UniProtKB-KW"/>
</dbReference>
<dbReference type="InterPro" id="IPR011102">
    <property type="entry name" value="Sig_transdc_His_kinase_HWE"/>
</dbReference>
<dbReference type="AlphaFoldDB" id="A0A1G7MK88"/>
<dbReference type="SUPFAM" id="SSF55781">
    <property type="entry name" value="GAF domain-like"/>
    <property type="match status" value="2"/>
</dbReference>
<dbReference type="Gene3D" id="3.30.450.40">
    <property type="match status" value="2"/>
</dbReference>
<dbReference type="PANTHER" id="PTHR41523:SF7">
    <property type="entry name" value="HISTIDINE KINASE"/>
    <property type="match status" value="1"/>
</dbReference>
<feature type="domain" description="PAC" evidence="16">
    <location>
        <begin position="552"/>
        <end position="605"/>
    </location>
</feature>
<evidence type="ECO:0000256" key="13">
    <source>
        <dbReference type="ARBA" id="ARBA00022991"/>
    </source>
</evidence>
<evidence type="ECO:0000256" key="5">
    <source>
        <dbReference type="ARBA" id="ARBA00022606"/>
    </source>
</evidence>
<dbReference type="Pfam" id="PF13188">
    <property type="entry name" value="PAS_8"/>
    <property type="match status" value="1"/>
</dbReference>
<dbReference type="Gene3D" id="3.30.565.10">
    <property type="entry name" value="Histidine kinase-like ATPase, C-terminal domain"/>
    <property type="match status" value="1"/>
</dbReference>
<dbReference type="Gene3D" id="3.30.450.20">
    <property type="entry name" value="PAS domain"/>
    <property type="match status" value="3"/>
</dbReference>
<dbReference type="Pfam" id="PF01590">
    <property type="entry name" value="GAF"/>
    <property type="match status" value="1"/>
</dbReference>
<reference evidence="17 18" key="1">
    <citation type="submission" date="2016-10" db="EMBL/GenBank/DDBJ databases">
        <authorList>
            <person name="Varghese N."/>
            <person name="Submissions S."/>
        </authorList>
    </citation>
    <scope>NUCLEOTIDE SEQUENCE [LARGE SCALE GENOMIC DNA]</scope>
    <source>
        <strain evidence="17 18">S7-754</strain>
    </source>
</reference>
<dbReference type="SUPFAM" id="SSF55874">
    <property type="entry name" value="ATPase domain of HSP90 chaperone/DNA topoisomerase II/histidine kinase"/>
    <property type="match status" value="1"/>
</dbReference>
<keyword evidence="9" id="KW-0677">Repeat</keyword>
<evidence type="ECO:0000256" key="14">
    <source>
        <dbReference type="ARBA" id="ARBA00023026"/>
    </source>
</evidence>